<accession>A0A7Z7FC31</accession>
<evidence type="ECO:0000256" key="1">
    <source>
        <dbReference type="ARBA" id="ARBA00022605"/>
    </source>
</evidence>
<keyword evidence="3" id="KW-0486">Methionine biosynthesis</keyword>
<dbReference type="InterPro" id="IPR046342">
    <property type="entry name" value="CBS_dom_sf"/>
</dbReference>
<gene>
    <name evidence="6" type="ORF">SAMN04488589_0752</name>
</gene>
<evidence type="ECO:0000256" key="4">
    <source>
        <dbReference type="PROSITE-ProRule" id="PRU00703"/>
    </source>
</evidence>
<keyword evidence="1" id="KW-0028">Amino-acid biosynthesis</keyword>
<evidence type="ECO:0000259" key="5">
    <source>
        <dbReference type="PROSITE" id="PS51371"/>
    </source>
</evidence>
<dbReference type="AlphaFoldDB" id="A0A7Z7FC31"/>
<proteinExistence type="predicted"/>
<evidence type="ECO:0000313" key="6">
    <source>
        <dbReference type="EMBL" id="SDF51404.1"/>
    </source>
</evidence>
<dbReference type="PANTHER" id="PTHR43080:SF2">
    <property type="entry name" value="CBS DOMAIN-CONTAINING PROTEIN"/>
    <property type="match status" value="1"/>
</dbReference>
<dbReference type="SUPFAM" id="SSF54631">
    <property type="entry name" value="CBS-domain pair"/>
    <property type="match status" value="2"/>
</dbReference>
<evidence type="ECO:0000256" key="3">
    <source>
        <dbReference type="ARBA" id="ARBA00023167"/>
    </source>
</evidence>
<dbReference type="EMBL" id="FNCA01000002">
    <property type="protein sequence ID" value="SDF51404.1"/>
    <property type="molecule type" value="Genomic_DNA"/>
</dbReference>
<sequence length="266" mass="29627">MKVGDIMTTDLVCVKESDLMTHARQVLRDNHLHGLPVLNDNGSVLGMLDDQDILRIKSNKSDVTVRGYIRETPLITPETDVREAAKLLLQARQHRCAVVRSSTDRTIVGIISDKDILRNAHISKMEPKTISCIMNTRVLTAYPDDSIAKIWGNMLEWDFSGIPVISHEDEAMGIITRSDIIKAGFARIRDRSGDMHSTGSGDSPKVERLMSTPLYSISPETTISKAIEALNHHDVGRICVTNDKKIVGLVDRFTMLKECVEGFGYL</sequence>
<evidence type="ECO:0000256" key="2">
    <source>
        <dbReference type="ARBA" id="ARBA00023122"/>
    </source>
</evidence>
<dbReference type="SMART" id="SM00116">
    <property type="entry name" value="CBS"/>
    <property type="match status" value="4"/>
</dbReference>
<keyword evidence="7" id="KW-1185">Reference proteome</keyword>
<dbReference type="PANTHER" id="PTHR43080">
    <property type="entry name" value="CBS DOMAIN-CONTAINING PROTEIN CBSX3, MITOCHONDRIAL"/>
    <property type="match status" value="1"/>
</dbReference>
<keyword evidence="2 4" id="KW-0129">CBS domain</keyword>
<dbReference type="PROSITE" id="PS51371">
    <property type="entry name" value="CBS"/>
    <property type="match status" value="4"/>
</dbReference>
<protein>
    <submittedName>
        <fullName evidence="6">CBS domain-containing protein</fullName>
    </submittedName>
</protein>
<feature type="domain" description="CBS" evidence="5">
    <location>
        <begin position="210"/>
        <end position="266"/>
    </location>
</feature>
<comment type="caution">
    <text evidence="6">The sequence shown here is derived from an EMBL/GenBank/DDBJ whole genome shotgun (WGS) entry which is preliminary data.</text>
</comment>
<feature type="domain" description="CBS" evidence="5">
    <location>
        <begin position="134"/>
        <end position="191"/>
    </location>
</feature>
<dbReference type="Gene3D" id="3.10.580.10">
    <property type="entry name" value="CBS-domain"/>
    <property type="match status" value="2"/>
</dbReference>
<dbReference type="InterPro" id="IPR000644">
    <property type="entry name" value="CBS_dom"/>
</dbReference>
<name>A0A7Z7FC31_9EURY</name>
<evidence type="ECO:0000313" key="7">
    <source>
        <dbReference type="Proteomes" id="UP000199259"/>
    </source>
</evidence>
<feature type="domain" description="CBS" evidence="5">
    <location>
        <begin position="7"/>
        <end position="63"/>
    </location>
</feature>
<organism evidence="6 7">
    <name type="scientific">Methanolobus vulcani</name>
    <dbReference type="NCBI Taxonomy" id="38026"/>
    <lineage>
        <taxon>Archaea</taxon>
        <taxon>Methanobacteriati</taxon>
        <taxon>Methanobacteriota</taxon>
        <taxon>Stenosarchaea group</taxon>
        <taxon>Methanomicrobia</taxon>
        <taxon>Methanosarcinales</taxon>
        <taxon>Methanosarcinaceae</taxon>
        <taxon>Methanolobus</taxon>
    </lineage>
</organism>
<reference evidence="6 7" key="1">
    <citation type="submission" date="2016-10" db="EMBL/GenBank/DDBJ databases">
        <authorList>
            <person name="Varghese N."/>
            <person name="Submissions S."/>
        </authorList>
    </citation>
    <scope>NUCLEOTIDE SEQUENCE [LARGE SCALE GENOMIC DNA]</scope>
    <source>
        <strain evidence="6 7">PL 12/M</strain>
    </source>
</reference>
<dbReference type="Proteomes" id="UP000199259">
    <property type="component" value="Unassembled WGS sequence"/>
</dbReference>
<dbReference type="GO" id="GO:0009086">
    <property type="term" value="P:methionine biosynthetic process"/>
    <property type="evidence" value="ECO:0007669"/>
    <property type="project" value="UniProtKB-KW"/>
</dbReference>
<dbReference type="Pfam" id="PF00571">
    <property type="entry name" value="CBS"/>
    <property type="match status" value="4"/>
</dbReference>
<feature type="domain" description="CBS" evidence="5">
    <location>
        <begin position="68"/>
        <end position="130"/>
    </location>
</feature>
<dbReference type="InterPro" id="IPR051257">
    <property type="entry name" value="Diverse_CBS-Domain"/>
</dbReference>